<comment type="caution">
    <text evidence="3">The sequence shown here is derived from an EMBL/GenBank/DDBJ whole genome shotgun (WGS) entry which is preliminary data.</text>
</comment>
<dbReference type="EMBL" id="JAAMRR010001343">
    <property type="protein sequence ID" value="NGX98611.1"/>
    <property type="molecule type" value="Genomic_DNA"/>
</dbReference>
<evidence type="ECO:0000256" key="1">
    <source>
        <dbReference type="SAM" id="MobiDB-lite"/>
    </source>
</evidence>
<keyword evidence="2" id="KW-1133">Transmembrane helix</keyword>
<feature type="region of interest" description="Disordered" evidence="1">
    <location>
        <begin position="68"/>
        <end position="94"/>
    </location>
</feature>
<evidence type="ECO:0000313" key="3">
    <source>
        <dbReference type="EMBL" id="NGX98611.1"/>
    </source>
</evidence>
<organism evidence="3 4">
    <name type="scientific">Candidatus Afipia apatlaquensis</name>
    <dbReference type="NCBI Taxonomy" id="2712852"/>
    <lineage>
        <taxon>Bacteria</taxon>
        <taxon>Pseudomonadati</taxon>
        <taxon>Pseudomonadota</taxon>
        <taxon>Alphaproteobacteria</taxon>
        <taxon>Hyphomicrobiales</taxon>
        <taxon>Nitrobacteraceae</taxon>
        <taxon>Afipia</taxon>
    </lineage>
</organism>
<proteinExistence type="predicted"/>
<feature type="transmembrane region" description="Helical" evidence="2">
    <location>
        <begin position="20"/>
        <end position="42"/>
    </location>
</feature>
<name>A0A7C9VR73_9BRAD</name>
<sequence>MSEVPSETKKPGRFASIQNGVASMAGILGATGAVGGACIYLLSPRIDKYIEDVVRNSKAGAIVVQSTAPTPVTLPPDNRSAPDNKQAADSKQVDDLRHQVETLTKAVNEIRARASFNAPYGYSFRFKGAEIIAQQRPLSRLYFYATRDDEVKVTVYLATQKFPVTMKVDGVAVRPTIRDSKDSLRVTDFLIHTSLEEVMPVGNGDAKEAGGRPAPEDPRPQNVHYIEFVPGDVTYNFGKNDDYDVSGIVLVSKKNI</sequence>
<keyword evidence="2" id="KW-0472">Membrane</keyword>
<feature type="region of interest" description="Disordered" evidence="1">
    <location>
        <begin position="201"/>
        <end position="221"/>
    </location>
</feature>
<reference evidence="3" key="1">
    <citation type="submission" date="2020-02" db="EMBL/GenBank/DDBJ databases">
        <title>Draft genome sequence of Candidatus Afipia apatlaquensis IBT-C3, a potential strain for decolorization of textile dyes.</title>
        <authorList>
            <person name="Sanchez-Reyes A."/>
            <person name="Breton-Deval L."/>
            <person name="Mangelson H."/>
            <person name="Sanchez-Flores A."/>
        </authorList>
    </citation>
    <scope>NUCLEOTIDE SEQUENCE [LARGE SCALE GENOMIC DNA]</scope>
    <source>
        <strain evidence="3">IBT-C3</strain>
    </source>
</reference>
<keyword evidence="4" id="KW-1185">Reference proteome</keyword>
<protein>
    <submittedName>
        <fullName evidence="3">Uncharacterized protein</fullName>
    </submittedName>
</protein>
<feature type="compositionally biased region" description="Basic and acidic residues" evidence="1">
    <location>
        <begin position="80"/>
        <end position="94"/>
    </location>
</feature>
<dbReference type="Proteomes" id="UP000480266">
    <property type="component" value="Unassembled WGS sequence"/>
</dbReference>
<gene>
    <name evidence="3" type="ORF">G4V63_26410</name>
</gene>
<dbReference type="AlphaFoldDB" id="A0A7C9VR73"/>
<evidence type="ECO:0000313" key="4">
    <source>
        <dbReference type="Proteomes" id="UP000480266"/>
    </source>
</evidence>
<feature type="compositionally biased region" description="Basic and acidic residues" evidence="1">
    <location>
        <begin position="205"/>
        <end position="219"/>
    </location>
</feature>
<accession>A0A7C9VR73</accession>
<evidence type="ECO:0000256" key="2">
    <source>
        <dbReference type="SAM" id="Phobius"/>
    </source>
</evidence>
<keyword evidence="2" id="KW-0812">Transmembrane</keyword>